<reference evidence="2 3" key="1">
    <citation type="submission" date="2022-10" db="EMBL/GenBank/DDBJ databases">
        <title>The complete genomes of actinobacterial strains from the NBC collection.</title>
        <authorList>
            <person name="Joergensen T.S."/>
            <person name="Alvarez Arevalo M."/>
            <person name="Sterndorff E.B."/>
            <person name="Faurdal D."/>
            <person name="Vuksanovic O."/>
            <person name="Mourched A.-S."/>
            <person name="Charusanti P."/>
            <person name="Shaw S."/>
            <person name="Blin K."/>
            <person name="Weber T."/>
        </authorList>
    </citation>
    <scope>NUCLEOTIDE SEQUENCE [LARGE SCALE GENOMIC DNA]</scope>
    <source>
        <strain evidence="2 3">NBC_00396</strain>
    </source>
</reference>
<evidence type="ECO:0000313" key="3">
    <source>
        <dbReference type="Proteomes" id="UP001346877"/>
    </source>
</evidence>
<sequence length="443" mass="44659">MRKIGPYGVETLPHVGAAGSGSAALAAGSGSATLAGGSGSATLAGGSGSATLAGGSGPTALVDVPAAPAACRGALTERARLQWRLSDGGDPAALAEEFLAAHGLPLHDLTRPAARQHDTGVCGAALYLSAAAGAHLAGAPGAAPEPAPTLPDLAVVVYDHRPTRATPPGAPASPWWLGEWTESWTPRQHADAVDQVRAAIGRGDVYQTNLVGHAAARYAGDPLPALSRLGALPGARYGGVLTGDGWAIGCASPETLIEVTDGHLITRPIKGTRPATATGRAELLASAKERAEHVMIVDLERNDLARIARTGTVTVDDLFTVRRWCDLWQAESTVRAAAADGLGLADLLRATCPGGSVTGAPKRAALTQIAALEPVGRGASMGALGWVAPGRVDLGLTIRTAAADGQHLHTWAGGGITWDSDASAEVAEAAAKTAPIRATLAGR</sequence>
<accession>A0ABZ1PMC9</accession>
<dbReference type="PANTHER" id="PTHR11236:SF9">
    <property type="entry name" value="ANTHRANILATE SYNTHASE COMPONENT 1"/>
    <property type="match status" value="1"/>
</dbReference>
<name>A0ABZ1PMC9_9ACTN</name>
<dbReference type="SUPFAM" id="SSF51120">
    <property type="entry name" value="beta-Roll"/>
    <property type="match status" value="1"/>
</dbReference>
<feature type="domain" description="Chorismate-utilising enzyme C-terminal" evidence="1">
    <location>
        <begin position="187"/>
        <end position="432"/>
    </location>
</feature>
<dbReference type="Gene3D" id="3.60.120.10">
    <property type="entry name" value="Anthranilate synthase"/>
    <property type="match status" value="1"/>
</dbReference>
<dbReference type="EMBL" id="CP107941">
    <property type="protein sequence ID" value="WUI84620.1"/>
    <property type="molecule type" value="Genomic_DNA"/>
</dbReference>
<protein>
    <submittedName>
        <fullName evidence="2">Chorismate-binding protein</fullName>
    </submittedName>
</protein>
<evidence type="ECO:0000313" key="2">
    <source>
        <dbReference type="EMBL" id="WUI84620.1"/>
    </source>
</evidence>
<dbReference type="InterPro" id="IPR011049">
    <property type="entry name" value="Serralysin-like_metalloprot_C"/>
</dbReference>
<dbReference type="InterPro" id="IPR019999">
    <property type="entry name" value="Anth_synth_I-like"/>
</dbReference>
<evidence type="ECO:0000259" key="1">
    <source>
        <dbReference type="Pfam" id="PF00425"/>
    </source>
</evidence>
<dbReference type="RefSeq" id="WP_328374549.1">
    <property type="nucleotide sequence ID" value="NZ_CP107941.1"/>
</dbReference>
<dbReference type="PANTHER" id="PTHR11236">
    <property type="entry name" value="AMINOBENZOATE/ANTHRANILATE SYNTHASE"/>
    <property type="match status" value="1"/>
</dbReference>
<dbReference type="SUPFAM" id="SSF56322">
    <property type="entry name" value="ADC synthase"/>
    <property type="match status" value="1"/>
</dbReference>
<dbReference type="InterPro" id="IPR015890">
    <property type="entry name" value="Chorismate_C"/>
</dbReference>
<proteinExistence type="predicted"/>
<dbReference type="InterPro" id="IPR005801">
    <property type="entry name" value="ADC_synthase"/>
</dbReference>
<dbReference type="Proteomes" id="UP001346877">
    <property type="component" value="Chromosome"/>
</dbReference>
<organism evidence="2 3">
    <name type="scientific">Micromonospora zamorensis</name>
    <dbReference type="NCBI Taxonomy" id="709883"/>
    <lineage>
        <taxon>Bacteria</taxon>
        <taxon>Bacillati</taxon>
        <taxon>Actinomycetota</taxon>
        <taxon>Actinomycetes</taxon>
        <taxon>Micromonosporales</taxon>
        <taxon>Micromonosporaceae</taxon>
        <taxon>Micromonospora</taxon>
    </lineage>
</organism>
<dbReference type="PRINTS" id="PR00095">
    <property type="entry name" value="ANTSNTHASEI"/>
</dbReference>
<dbReference type="Pfam" id="PF00425">
    <property type="entry name" value="Chorismate_bind"/>
    <property type="match status" value="1"/>
</dbReference>
<gene>
    <name evidence="2" type="ORF">OG375_10020</name>
</gene>
<keyword evidence="3" id="KW-1185">Reference proteome</keyword>